<keyword evidence="2" id="KW-1133">Transmembrane helix</keyword>
<dbReference type="PROSITE" id="PS50887">
    <property type="entry name" value="GGDEF"/>
    <property type="match status" value="1"/>
</dbReference>
<dbReference type="AlphaFoldDB" id="R4SX18"/>
<dbReference type="GO" id="GO:0052621">
    <property type="term" value="F:diguanylate cyclase activity"/>
    <property type="evidence" value="ECO:0007669"/>
    <property type="project" value="TreeGrafter"/>
</dbReference>
<dbReference type="RefSeq" id="WP_016334823.1">
    <property type="nucleotide sequence ID" value="NC_021252.1"/>
</dbReference>
<dbReference type="Pfam" id="PF07690">
    <property type="entry name" value="MFS_1"/>
    <property type="match status" value="1"/>
</dbReference>
<dbReference type="Pfam" id="PF00990">
    <property type="entry name" value="GGDEF"/>
    <property type="match status" value="1"/>
</dbReference>
<feature type="transmembrane region" description="Helical" evidence="2">
    <location>
        <begin position="512"/>
        <end position="532"/>
    </location>
</feature>
<dbReference type="InterPro" id="IPR029787">
    <property type="entry name" value="Nucleotide_cyclase"/>
</dbReference>
<feature type="transmembrane region" description="Helical" evidence="2">
    <location>
        <begin position="591"/>
        <end position="612"/>
    </location>
</feature>
<feature type="domain" description="GGDEF" evidence="3">
    <location>
        <begin position="747"/>
        <end position="883"/>
    </location>
</feature>
<proteinExistence type="predicted"/>
<feature type="region of interest" description="Disordered" evidence="1">
    <location>
        <begin position="398"/>
        <end position="468"/>
    </location>
</feature>
<gene>
    <name evidence="4" type="ORF">AORI_4491</name>
</gene>
<feature type="transmembrane region" description="Helical" evidence="2">
    <location>
        <begin position="50"/>
        <end position="71"/>
    </location>
</feature>
<dbReference type="FunFam" id="3.30.70.270:FF:000001">
    <property type="entry name" value="Diguanylate cyclase domain protein"/>
    <property type="match status" value="1"/>
</dbReference>
<feature type="transmembrane region" description="Helical" evidence="2">
    <location>
        <begin position="553"/>
        <end position="579"/>
    </location>
</feature>
<dbReference type="InterPro" id="IPR043128">
    <property type="entry name" value="Rev_trsase/Diguanyl_cyclase"/>
</dbReference>
<protein>
    <submittedName>
        <fullName evidence="4">Major facilitator superfamily protein</fullName>
    </submittedName>
</protein>
<feature type="transmembrane region" description="Helical" evidence="2">
    <location>
        <begin position="175"/>
        <end position="193"/>
    </location>
</feature>
<dbReference type="GO" id="GO:0005886">
    <property type="term" value="C:plasma membrane"/>
    <property type="evidence" value="ECO:0007669"/>
    <property type="project" value="TreeGrafter"/>
</dbReference>
<dbReference type="Proteomes" id="UP000013968">
    <property type="component" value="Chromosome"/>
</dbReference>
<feature type="transmembrane region" description="Helical" evidence="2">
    <location>
        <begin position="307"/>
        <end position="332"/>
    </location>
</feature>
<evidence type="ECO:0000313" key="4">
    <source>
        <dbReference type="EMBL" id="AGM07075.1"/>
    </source>
</evidence>
<organism evidence="4 5">
    <name type="scientific">Amycolatopsis keratiniphila</name>
    <dbReference type="NCBI Taxonomy" id="129921"/>
    <lineage>
        <taxon>Bacteria</taxon>
        <taxon>Bacillati</taxon>
        <taxon>Actinomycetota</taxon>
        <taxon>Actinomycetes</taxon>
        <taxon>Pseudonocardiales</taxon>
        <taxon>Pseudonocardiaceae</taxon>
        <taxon>Amycolatopsis</taxon>
        <taxon>Amycolatopsis japonica group</taxon>
    </lineage>
</organism>
<evidence type="ECO:0000256" key="1">
    <source>
        <dbReference type="SAM" id="MobiDB-lite"/>
    </source>
</evidence>
<keyword evidence="2" id="KW-0812">Transmembrane</keyword>
<dbReference type="InterPro" id="IPR011701">
    <property type="entry name" value="MFS"/>
</dbReference>
<feature type="transmembrane region" description="Helical" evidence="2">
    <location>
        <begin position="344"/>
        <end position="363"/>
    </location>
</feature>
<name>R4SX18_9PSEU</name>
<reference evidence="4 5" key="1">
    <citation type="journal article" date="2013" name="BMC Genomics">
        <title>ContigScape: a Cytoscape plugin facilitating microbial genome gap closing.</title>
        <authorList>
            <person name="Tang B."/>
            <person name="Wang Q."/>
            <person name="Yang M."/>
            <person name="Xie F."/>
            <person name="Zhu Y."/>
            <person name="Zhuo Y."/>
            <person name="Wang S."/>
            <person name="Gao H."/>
            <person name="Ding X."/>
            <person name="Zhang L."/>
            <person name="Zhao G."/>
            <person name="Zheng H."/>
        </authorList>
    </citation>
    <scope>NUCLEOTIDE SEQUENCE [LARGE SCALE GENOMIC DNA]</scope>
    <source>
        <strain evidence="4 5">HCCB10007</strain>
    </source>
</reference>
<dbReference type="SMART" id="SM00267">
    <property type="entry name" value="GGDEF"/>
    <property type="match status" value="1"/>
</dbReference>
<dbReference type="InterPro" id="IPR050469">
    <property type="entry name" value="Diguanylate_Cyclase"/>
</dbReference>
<dbReference type="CDD" id="cd06173">
    <property type="entry name" value="MFS_MefA_like"/>
    <property type="match status" value="1"/>
</dbReference>
<evidence type="ECO:0000256" key="2">
    <source>
        <dbReference type="SAM" id="Phobius"/>
    </source>
</evidence>
<feature type="transmembrane region" description="Helical" evidence="2">
    <location>
        <begin position="633"/>
        <end position="654"/>
    </location>
</feature>
<dbReference type="GO" id="GO:1902201">
    <property type="term" value="P:negative regulation of bacterial-type flagellum-dependent cell motility"/>
    <property type="evidence" value="ECO:0007669"/>
    <property type="project" value="TreeGrafter"/>
</dbReference>
<dbReference type="Gene3D" id="3.30.70.270">
    <property type="match status" value="1"/>
</dbReference>
<evidence type="ECO:0000313" key="5">
    <source>
        <dbReference type="Proteomes" id="UP000013968"/>
    </source>
</evidence>
<dbReference type="SUPFAM" id="SSF55073">
    <property type="entry name" value="Nucleotide cyclase"/>
    <property type="match status" value="1"/>
</dbReference>
<dbReference type="HOGENOM" id="CLU_339157_0_0_11"/>
<dbReference type="EMBL" id="CP003410">
    <property type="protein sequence ID" value="AGM07075.1"/>
    <property type="molecule type" value="Genomic_DNA"/>
</dbReference>
<dbReference type="Gene3D" id="1.20.1250.20">
    <property type="entry name" value="MFS general substrate transporter like domains"/>
    <property type="match status" value="1"/>
</dbReference>
<feature type="compositionally biased region" description="Low complexity" evidence="1">
    <location>
        <begin position="430"/>
        <end position="452"/>
    </location>
</feature>
<dbReference type="GO" id="GO:0022857">
    <property type="term" value="F:transmembrane transporter activity"/>
    <property type="evidence" value="ECO:0007669"/>
    <property type="project" value="InterPro"/>
</dbReference>
<feature type="transmembrane region" description="Helical" evidence="2">
    <location>
        <begin position="21"/>
        <end position="44"/>
    </location>
</feature>
<feature type="compositionally biased region" description="Basic and acidic residues" evidence="1">
    <location>
        <begin position="401"/>
        <end position="411"/>
    </location>
</feature>
<dbReference type="SUPFAM" id="SSF103473">
    <property type="entry name" value="MFS general substrate transporter"/>
    <property type="match status" value="1"/>
</dbReference>
<dbReference type="InterPro" id="IPR000160">
    <property type="entry name" value="GGDEF_dom"/>
</dbReference>
<dbReference type="PANTHER" id="PTHR45138">
    <property type="entry name" value="REGULATORY COMPONENTS OF SENSORY TRANSDUCTION SYSTEM"/>
    <property type="match status" value="1"/>
</dbReference>
<feature type="transmembrane region" description="Helical" evidence="2">
    <location>
        <begin position="281"/>
        <end position="301"/>
    </location>
</feature>
<dbReference type="PATRIC" id="fig|1156913.3.peg.4572"/>
<dbReference type="GO" id="GO:0043709">
    <property type="term" value="P:cell adhesion involved in single-species biofilm formation"/>
    <property type="evidence" value="ECO:0007669"/>
    <property type="project" value="TreeGrafter"/>
</dbReference>
<keyword evidence="2" id="KW-0472">Membrane</keyword>
<feature type="transmembrane region" description="Helical" evidence="2">
    <location>
        <begin position="107"/>
        <end position="129"/>
    </location>
</feature>
<dbReference type="NCBIfam" id="TIGR00254">
    <property type="entry name" value="GGDEF"/>
    <property type="match status" value="1"/>
</dbReference>
<accession>R4SX18</accession>
<keyword evidence="5" id="KW-1185">Reference proteome</keyword>
<dbReference type="KEGG" id="aoi:AORI_4491"/>
<feature type="transmembrane region" description="Helical" evidence="2">
    <location>
        <begin position="369"/>
        <end position="392"/>
    </location>
</feature>
<feature type="transmembrane region" description="Helical" evidence="2">
    <location>
        <begin position="486"/>
        <end position="506"/>
    </location>
</feature>
<dbReference type="PANTHER" id="PTHR45138:SF9">
    <property type="entry name" value="DIGUANYLATE CYCLASE DGCM-RELATED"/>
    <property type="match status" value="1"/>
</dbReference>
<feature type="transmembrane region" description="Helical" evidence="2">
    <location>
        <begin position="213"/>
        <end position="234"/>
    </location>
</feature>
<sequence length="896" mass="94815">MAEQGRAGFSVPLRVREFRSLWIAELVSIAGDQVARVALSLVVFAQTSSAVLTALTYGLTFVPSVLGGFLLSGLADRFPRRTVIVTADIVRAVLASLMAIPAMPLPALWVCVGLLSVVAGPFKAAHMSLIPQILERDDEYAAGVALRQFTTQAAQLAGFAGGGLLLVVVEPHVGMLVNSATFLCSAVLVLAGVRARPAARGQSAAGDHRVGDFGHRGQLAVLFGLACLLGLYIVPEGLAVPYADELGVATWGVGLLLAADPAGSAIGAWLTTRIRIPTSPLAALVLAVAAGLVLVVCGLGPGLPISVALWGLSGALSTAYLIQTQTMVVGIVPDRHLGRVMGRMATCMYCSQGVAVVLGGLAAESIGSFRAVAGAGLIAAVLALVLLGIWNWTGSRRRRGNRSERVADSPHHSFPATTSTSSQETDCTDGSAAEAGATPTAAGPSGDASAASMKGEDHRTSGRTRSVFRRNRRATRGRLFALRPRVVAFVVGVVTAATVTTVVMAVTSSVTLTGWIGFAVLLGAGLAVAEATRYIERIRRQLSDTPHVNMSSVSILAVTMLAGPALGAATVVLLYLHLWWRTWRWTSGVPIYRAVFNASVMILSVYAAWIVVHAVPHGQILDIVRPQDLIGPVLVIATFWTMNSVLVGAVIALEDGERSCARLLGSWSDNALEIVTLCIGVLTAALMIWRPWLIAFVLPTVYVLHRSVLVKHLEQAATTDRKTGLLNATSWRSLSERAFGKAKRYRTSVAVLMLDLDNFKRINDTHGHLVGDRVLQTVADTVRRQVRAYDLTGRFGGEEFVVLLPDAAVDDAVSVAERICAAVRALRFGEEDEQLADLRVSVSIGAAQYPGVGQDLEELLLAADNAMFAAKQSGRDRVCVVKGAPASLRVPQAEHR</sequence>
<feature type="compositionally biased region" description="Polar residues" evidence="1">
    <location>
        <begin position="415"/>
        <end position="425"/>
    </location>
</feature>
<evidence type="ECO:0000259" key="3">
    <source>
        <dbReference type="PROSITE" id="PS50887"/>
    </source>
</evidence>
<dbReference type="InterPro" id="IPR036259">
    <property type="entry name" value="MFS_trans_sf"/>
</dbReference>
<dbReference type="CDD" id="cd01949">
    <property type="entry name" value="GGDEF"/>
    <property type="match status" value="1"/>
</dbReference>
<feature type="transmembrane region" description="Helical" evidence="2">
    <location>
        <begin position="674"/>
        <end position="704"/>
    </location>
</feature>
<feature type="transmembrane region" description="Helical" evidence="2">
    <location>
        <begin position="246"/>
        <end position="269"/>
    </location>
</feature>